<evidence type="ECO:0000256" key="1">
    <source>
        <dbReference type="ARBA" id="ARBA00001933"/>
    </source>
</evidence>
<dbReference type="RefSeq" id="XP_005832313.1">
    <property type="nucleotide sequence ID" value="XM_005832256.1"/>
</dbReference>
<dbReference type="KEGG" id="gtt:GUITHDRAFT_152799"/>
<evidence type="ECO:0000256" key="8">
    <source>
        <dbReference type="RuleBase" id="RU004504"/>
    </source>
</evidence>
<evidence type="ECO:0000259" key="9">
    <source>
        <dbReference type="Pfam" id="PF00266"/>
    </source>
</evidence>
<dbReference type="FunFam" id="3.40.640.10:FF:000027">
    <property type="entry name" value="Serine--pyruvate aminotransferase, mitochondrial"/>
    <property type="match status" value="1"/>
</dbReference>
<protein>
    <recommendedName>
        <fullName evidence="3">alanine--glyoxylate transaminase</fullName>
        <ecNumber evidence="3">2.6.1.44</ecNumber>
    </recommendedName>
</protein>
<dbReference type="HOGENOM" id="CLU_027686_0_0_1"/>
<proteinExistence type="inferred from homology"/>
<keyword evidence="6" id="KW-0663">Pyridoxal phosphate</keyword>
<dbReference type="OrthoDB" id="7403325at2759"/>
<gene>
    <name evidence="10" type="ORF">GUITHDRAFT_152799</name>
</gene>
<evidence type="ECO:0000313" key="10">
    <source>
        <dbReference type="EMBL" id="EKX45333.1"/>
    </source>
</evidence>
<dbReference type="Gene3D" id="3.40.640.10">
    <property type="entry name" value="Type I PLP-dependent aspartate aminotransferase-like (Major domain)"/>
    <property type="match status" value="1"/>
</dbReference>
<dbReference type="AlphaFoldDB" id="L1J9X2"/>
<dbReference type="SUPFAM" id="SSF53383">
    <property type="entry name" value="PLP-dependent transferases"/>
    <property type="match status" value="1"/>
</dbReference>
<dbReference type="GO" id="GO:0008453">
    <property type="term" value="F:alanine-glyoxylate transaminase activity"/>
    <property type="evidence" value="ECO:0007669"/>
    <property type="project" value="UniProtKB-EC"/>
</dbReference>
<dbReference type="GO" id="GO:0019265">
    <property type="term" value="P:glycine biosynthetic process, by transamination of glyoxylate"/>
    <property type="evidence" value="ECO:0007669"/>
    <property type="project" value="TreeGrafter"/>
</dbReference>
<evidence type="ECO:0000256" key="3">
    <source>
        <dbReference type="ARBA" id="ARBA00013049"/>
    </source>
</evidence>
<dbReference type="InterPro" id="IPR000192">
    <property type="entry name" value="Aminotrans_V_dom"/>
</dbReference>
<dbReference type="PROSITE" id="PS00595">
    <property type="entry name" value="AA_TRANSFER_CLASS_5"/>
    <property type="match status" value="1"/>
</dbReference>
<dbReference type="Proteomes" id="UP000011087">
    <property type="component" value="Unassembled WGS sequence"/>
</dbReference>
<dbReference type="PANTHER" id="PTHR21152">
    <property type="entry name" value="AMINOTRANSFERASE CLASS V"/>
    <property type="match status" value="1"/>
</dbReference>
<comment type="cofactor">
    <cofactor evidence="1 8">
        <name>pyridoxal 5'-phosphate</name>
        <dbReference type="ChEBI" id="CHEBI:597326"/>
    </cofactor>
</comment>
<dbReference type="InterPro" id="IPR015422">
    <property type="entry name" value="PyrdxlP-dep_Trfase_small"/>
</dbReference>
<evidence type="ECO:0000313" key="11">
    <source>
        <dbReference type="EnsemblProtists" id="EKX45333"/>
    </source>
</evidence>
<name>L1J9X2_GUITC</name>
<evidence type="ECO:0000256" key="6">
    <source>
        <dbReference type="ARBA" id="ARBA00022898"/>
    </source>
</evidence>
<sequence length="444" mass="48469">MLLRRFSRKAACRMFSSSATQAGSEGNRAMSASAAAQASHMAAKPIDITAQPVLTMKNLGEDVPIPSVKSFNPPIRLLCGPGPGNAHPRVYSAMSLPQVGHLDPYFLEMMEDIKSLLRYSFQTNNSFTIPVSGTGSAAMEACVANMIEPGDVFLIGCNGYFGKRLVDMGKRYGAVPVTMDRPWGQVFTYEEIKEAIEKHKPKVLALVHAETSTGACQPFDGVGELCRKHGVLLIADCVTSISGVPLYLDKWGVDAAYAGTQKALSCPPGVAPLSFSDRAMDKLMNRKTDVANWYLDMRMVASYIGSNTGGARSYHHTAPISMCYALREALEIVREEGLENRWKKHRDAAEMFWSGLQEMGLEPLVAYEHRLPTLTTIKVPQGIDPKQVTNFVLHKYGIEIGNGLGELSGKVWRVGLMGVNATPLIAMTVLSAMKDALRQQGYKC</sequence>
<dbReference type="Gene3D" id="3.90.1150.10">
    <property type="entry name" value="Aspartate Aminotransferase, domain 1"/>
    <property type="match status" value="1"/>
</dbReference>
<evidence type="ECO:0000313" key="12">
    <source>
        <dbReference type="Proteomes" id="UP000011087"/>
    </source>
</evidence>
<dbReference type="eggNOG" id="KOG2862">
    <property type="taxonomic scope" value="Eukaryota"/>
</dbReference>
<reference evidence="12" key="2">
    <citation type="submission" date="2012-11" db="EMBL/GenBank/DDBJ databases">
        <authorList>
            <person name="Kuo A."/>
            <person name="Curtis B.A."/>
            <person name="Tanifuji G."/>
            <person name="Burki F."/>
            <person name="Gruber A."/>
            <person name="Irimia M."/>
            <person name="Maruyama S."/>
            <person name="Arias M.C."/>
            <person name="Ball S.G."/>
            <person name="Gile G.H."/>
            <person name="Hirakawa Y."/>
            <person name="Hopkins J.F."/>
            <person name="Rensing S.A."/>
            <person name="Schmutz J."/>
            <person name="Symeonidi A."/>
            <person name="Elias M."/>
            <person name="Eveleigh R.J."/>
            <person name="Herman E.K."/>
            <person name="Klute M.J."/>
            <person name="Nakayama T."/>
            <person name="Obornik M."/>
            <person name="Reyes-Prieto A."/>
            <person name="Armbrust E.V."/>
            <person name="Aves S.J."/>
            <person name="Beiko R.G."/>
            <person name="Coutinho P."/>
            <person name="Dacks J.B."/>
            <person name="Durnford D.G."/>
            <person name="Fast N.M."/>
            <person name="Green B.R."/>
            <person name="Grisdale C."/>
            <person name="Hempe F."/>
            <person name="Henrissat B."/>
            <person name="Hoppner M.P."/>
            <person name="Ishida K.-I."/>
            <person name="Kim E."/>
            <person name="Koreny L."/>
            <person name="Kroth P.G."/>
            <person name="Liu Y."/>
            <person name="Malik S.-B."/>
            <person name="Maier U.G."/>
            <person name="McRose D."/>
            <person name="Mock T."/>
            <person name="Neilson J.A."/>
            <person name="Onodera N.T."/>
            <person name="Poole A.M."/>
            <person name="Pritham E.J."/>
            <person name="Richards T.A."/>
            <person name="Rocap G."/>
            <person name="Roy S.W."/>
            <person name="Sarai C."/>
            <person name="Schaack S."/>
            <person name="Shirato S."/>
            <person name="Slamovits C.H."/>
            <person name="Spencer D.F."/>
            <person name="Suzuki S."/>
            <person name="Worden A.Z."/>
            <person name="Zauner S."/>
            <person name="Barry K."/>
            <person name="Bell C."/>
            <person name="Bharti A.K."/>
            <person name="Crow J.A."/>
            <person name="Grimwood J."/>
            <person name="Kramer R."/>
            <person name="Lindquist E."/>
            <person name="Lucas S."/>
            <person name="Salamov A."/>
            <person name="McFadden G.I."/>
            <person name="Lane C.E."/>
            <person name="Keeling P.J."/>
            <person name="Gray M.W."/>
            <person name="Grigoriev I.V."/>
            <person name="Archibald J.M."/>
        </authorList>
    </citation>
    <scope>NUCLEOTIDE SEQUENCE</scope>
    <source>
        <strain evidence="12">CCMP2712</strain>
    </source>
</reference>
<reference evidence="10 12" key="1">
    <citation type="journal article" date="2012" name="Nature">
        <title>Algal genomes reveal evolutionary mosaicism and the fate of nucleomorphs.</title>
        <authorList>
            <consortium name="DOE Joint Genome Institute"/>
            <person name="Curtis B.A."/>
            <person name="Tanifuji G."/>
            <person name="Burki F."/>
            <person name="Gruber A."/>
            <person name="Irimia M."/>
            <person name="Maruyama S."/>
            <person name="Arias M.C."/>
            <person name="Ball S.G."/>
            <person name="Gile G.H."/>
            <person name="Hirakawa Y."/>
            <person name="Hopkins J.F."/>
            <person name="Kuo A."/>
            <person name="Rensing S.A."/>
            <person name="Schmutz J."/>
            <person name="Symeonidi A."/>
            <person name="Elias M."/>
            <person name="Eveleigh R.J."/>
            <person name="Herman E.K."/>
            <person name="Klute M.J."/>
            <person name="Nakayama T."/>
            <person name="Obornik M."/>
            <person name="Reyes-Prieto A."/>
            <person name="Armbrust E.V."/>
            <person name="Aves S.J."/>
            <person name="Beiko R.G."/>
            <person name="Coutinho P."/>
            <person name="Dacks J.B."/>
            <person name="Durnford D.G."/>
            <person name="Fast N.M."/>
            <person name="Green B.R."/>
            <person name="Grisdale C.J."/>
            <person name="Hempel F."/>
            <person name="Henrissat B."/>
            <person name="Hoppner M.P."/>
            <person name="Ishida K."/>
            <person name="Kim E."/>
            <person name="Koreny L."/>
            <person name="Kroth P.G."/>
            <person name="Liu Y."/>
            <person name="Malik S.B."/>
            <person name="Maier U.G."/>
            <person name="McRose D."/>
            <person name="Mock T."/>
            <person name="Neilson J.A."/>
            <person name="Onodera N.T."/>
            <person name="Poole A.M."/>
            <person name="Pritham E.J."/>
            <person name="Richards T.A."/>
            <person name="Rocap G."/>
            <person name="Roy S.W."/>
            <person name="Sarai C."/>
            <person name="Schaack S."/>
            <person name="Shirato S."/>
            <person name="Slamovits C.H."/>
            <person name="Spencer D.F."/>
            <person name="Suzuki S."/>
            <person name="Worden A.Z."/>
            <person name="Zauner S."/>
            <person name="Barry K."/>
            <person name="Bell C."/>
            <person name="Bharti A.K."/>
            <person name="Crow J.A."/>
            <person name="Grimwood J."/>
            <person name="Kramer R."/>
            <person name="Lindquist E."/>
            <person name="Lucas S."/>
            <person name="Salamov A."/>
            <person name="McFadden G.I."/>
            <person name="Lane C.E."/>
            <person name="Keeling P.J."/>
            <person name="Gray M.W."/>
            <person name="Grigoriev I.V."/>
            <person name="Archibald J.M."/>
        </authorList>
    </citation>
    <scope>NUCLEOTIDE SEQUENCE</scope>
    <source>
        <strain evidence="10 12">CCMP2712</strain>
    </source>
</reference>
<dbReference type="Pfam" id="PF00266">
    <property type="entry name" value="Aminotran_5"/>
    <property type="match status" value="1"/>
</dbReference>
<evidence type="ECO:0000256" key="7">
    <source>
        <dbReference type="RuleBase" id="RU004075"/>
    </source>
</evidence>
<dbReference type="InterPro" id="IPR015421">
    <property type="entry name" value="PyrdxlP-dep_Trfase_major"/>
</dbReference>
<dbReference type="PaxDb" id="55529-EKX45333"/>
<dbReference type="PANTHER" id="PTHR21152:SF40">
    <property type="entry name" value="ALANINE--GLYOXYLATE AMINOTRANSFERASE"/>
    <property type="match status" value="1"/>
</dbReference>
<dbReference type="InterPro" id="IPR020578">
    <property type="entry name" value="Aminotrans_V_PyrdxlP_BS"/>
</dbReference>
<evidence type="ECO:0000256" key="2">
    <source>
        <dbReference type="ARBA" id="ARBA00009236"/>
    </source>
</evidence>
<dbReference type="STRING" id="905079.L1J9X2"/>
<keyword evidence="5" id="KW-0808">Transferase</keyword>
<keyword evidence="4" id="KW-0032">Aminotransferase</keyword>
<dbReference type="EnsemblProtists" id="EKX45333">
    <property type="protein sequence ID" value="EKX45333"/>
    <property type="gene ID" value="GUITHDRAFT_152799"/>
</dbReference>
<dbReference type="GeneID" id="17301812"/>
<dbReference type="CDD" id="cd06451">
    <property type="entry name" value="AGAT_like"/>
    <property type="match status" value="1"/>
</dbReference>
<accession>L1J9X2</accession>
<dbReference type="GO" id="GO:0005777">
    <property type="term" value="C:peroxisome"/>
    <property type="evidence" value="ECO:0007669"/>
    <property type="project" value="TreeGrafter"/>
</dbReference>
<dbReference type="GO" id="GO:0004760">
    <property type="term" value="F:L-serine-pyruvate transaminase activity"/>
    <property type="evidence" value="ECO:0007669"/>
    <property type="project" value="TreeGrafter"/>
</dbReference>
<organism evidence="10">
    <name type="scientific">Guillardia theta (strain CCMP2712)</name>
    <name type="common">Cryptophyte</name>
    <dbReference type="NCBI Taxonomy" id="905079"/>
    <lineage>
        <taxon>Eukaryota</taxon>
        <taxon>Cryptophyceae</taxon>
        <taxon>Pyrenomonadales</taxon>
        <taxon>Geminigeraceae</taxon>
        <taxon>Guillardia</taxon>
    </lineage>
</organism>
<reference evidence="11" key="3">
    <citation type="submission" date="2015-06" db="UniProtKB">
        <authorList>
            <consortium name="EnsemblProtists"/>
        </authorList>
    </citation>
    <scope>IDENTIFICATION</scope>
</reference>
<keyword evidence="12" id="KW-1185">Reference proteome</keyword>
<dbReference type="InterPro" id="IPR015424">
    <property type="entry name" value="PyrdxlP-dep_Trfase"/>
</dbReference>
<feature type="domain" description="Aminotransferase class V" evidence="9">
    <location>
        <begin position="98"/>
        <end position="403"/>
    </location>
</feature>
<dbReference type="EC" id="2.6.1.44" evidence="3"/>
<dbReference type="OMA" id="YEWDTPA"/>
<dbReference type="EMBL" id="JH993000">
    <property type="protein sequence ID" value="EKX45333.1"/>
    <property type="molecule type" value="Genomic_DNA"/>
</dbReference>
<evidence type="ECO:0000256" key="5">
    <source>
        <dbReference type="ARBA" id="ARBA00022679"/>
    </source>
</evidence>
<evidence type="ECO:0000256" key="4">
    <source>
        <dbReference type="ARBA" id="ARBA00022576"/>
    </source>
</evidence>
<comment type="similarity">
    <text evidence="2 7">Belongs to the class-V pyridoxal-phosphate-dependent aminotransferase family.</text>
</comment>